<dbReference type="CDD" id="cd00609">
    <property type="entry name" value="AAT_like"/>
    <property type="match status" value="1"/>
</dbReference>
<gene>
    <name evidence="7" type="ORF">Z518_00670</name>
</gene>
<dbReference type="Proteomes" id="UP000053617">
    <property type="component" value="Unassembled WGS sequence"/>
</dbReference>
<dbReference type="GeneID" id="25288741"/>
<dbReference type="HOGENOM" id="CLU_017584_1_2_1"/>
<proteinExistence type="inferred from homology"/>
<dbReference type="Pfam" id="PF00155">
    <property type="entry name" value="Aminotran_1_2"/>
    <property type="match status" value="1"/>
</dbReference>
<dbReference type="STRING" id="1442369.A0A0D2JJI9"/>
<keyword evidence="8" id="KW-1185">Reference proteome</keyword>
<evidence type="ECO:0000256" key="4">
    <source>
        <dbReference type="ARBA" id="ARBA00022679"/>
    </source>
</evidence>
<evidence type="ECO:0000259" key="6">
    <source>
        <dbReference type="Pfam" id="PF00155"/>
    </source>
</evidence>
<dbReference type="InterPro" id="IPR015422">
    <property type="entry name" value="PyrdxlP-dep_Trfase_small"/>
</dbReference>
<dbReference type="GO" id="GO:0030170">
    <property type="term" value="F:pyridoxal phosphate binding"/>
    <property type="evidence" value="ECO:0007669"/>
    <property type="project" value="InterPro"/>
</dbReference>
<evidence type="ECO:0000256" key="2">
    <source>
        <dbReference type="ARBA" id="ARBA00007441"/>
    </source>
</evidence>
<dbReference type="InterPro" id="IPR004839">
    <property type="entry name" value="Aminotransferase_I/II_large"/>
</dbReference>
<evidence type="ECO:0000256" key="5">
    <source>
        <dbReference type="ARBA" id="ARBA00022898"/>
    </source>
</evidence>
<comment type="similarity">
    <text evidence="2">Belongs to the class-I pyridoxal-phosphate-dependent aminotransferase family.</text>
</comment>
<dbReference type="VEuPathDB" id="FungiDB:Z518_00670"/>
<evidence type="ECO:0000313" key="8">
    <source>
        <dbReference type="Proteomes" id="UP000053617"/>
    </source>
</evidence>
<reference evidence="7 8" key="1">
    <citation type="submission" date="2015-01" db="EMBL/GenBank/DDBJ databases">
        <title>The Genome Sequence of Rhinocladiella mackenzie CBS 650.93.</title>
        <authorList>
            <consortium name="The Broad Institute Genomics Platform"/>
            <person name="Cuomo C."/>
            <person name="de Hoog S."/>
            <person name="Gorbushina A."/>
            <person name="Stielow B."/>
            <person name="Teixiera M."/>
            <person name="Abouelleil A."/>
            <person name="Chapman S.B."/>
            <person name="Priest M."/>
            <person name="Young S.K."/>
            <person name="Wortman J."/>
            <person name="Nusbaum C."/>
            <person name="Birren B."/>
        </authorList>
    </citation>
    <scope>NUCLEOTIDE SEQUENCE [LARGE SCALE GENOMIC DNA]</scope>
    <source>
        <strain evidence="7 8">CBS 650.93</strain>
    </source>
</reference>
<comment type="cofactor">
    <cofactor evidence="1">
        <name>pyridoxal 5'-phosphate</name>
        <dbReference type="ChEBI" id="CHEBI:597326"/>
    </cofactor>
</comment>
<dbReference type="GO" id="GO:0006520">
    <property type="term" value="P:amino acid metabolic process"/>
    <property type="evidence" value="ECO:0007669"/>
    <property type="project" value="TreeGrafter"/>
</dbReference>
<sequence length="433" mass="47976">MENGTNGHGLSKRGWSNVDSIMPRIRAQVAERQAKQTTNIDLSTAENWLIRDELVELCKDAIVTNLEARHMSYPRGFSGDPQLLEAYAAFFNQYFNPRIPVEPSHISTAAGAHWCIDSLLYNICDSGDGVMIPGPYWNGFDFGFKARAEVIPVLVELPDLESSFIWSLLSALEETYNNAQCHIRALMLTNPHNPLGQCYPKDLLEGCLRFCQRHAIHFISDEVYALTNFKTTDEIETTPFTSVLSLDLAALGVDMSRVHTVWSLSKDLGQSGFRMGCIITQANQEMVVGASLAANTQISALSTIFATSLLTSSKLPELIKSNSKKLGQAYGTLTTFLRSHGIRYIPCYAGLYVFAHLTDLMKSPVDLTETEMVQRLKEVGVIVSAGRAYHCPSGVAGWARIGFALPPQELHEAITRMDSVFRSIRKSTVTQSQ</sequence>
<name>A0A0D2JJI9_9EURO</name>
<dbReference type="GO" id="GO:0008483">
    <property type="term" value="F:transaminase activity"/>
    <property type="evidence" value="ECO:0007669"/>
    <property type="project" value="UniProtKB-KW"/>
</dbReference>
<dbReference type="Gene3D" id="3.90.1150.10">
    <property type="entry name" value="Aspartate Aminotransferase, domain 1"/>
    <property type="match status" value="1"/>
</dbReference>
<dbReference type="PANTHER" id="PTHR43795:SF32">
    <property type="entry name" value="AMINOTRANSFERASE GLII-RELATED"/>
    <property type="match status" value="1"/>
</dbReference>
<dbReference type="Gene3D" id="3.40.640.10">
    <property type="entry name" value="Type I PLP-dependent aspartate aminotransferase-like (Major domain)"/>
    <property type="match status" value="1"/>
</dbReference>
<dbReference type="InterPro" id="IPR050478">
    <property type="entry name" value="Ethylene_sulfur-biosynth"/>
</dbReference>
<organism evidence="7 8">
    <name type="scientific">Rhinocladiella mackenziei CBS 650.93</name>
    <dbReference type="NCBI Taxonomy" id="1442369"/>
    <lineage>
        <taxon>Eukaryota</taxon>
        <taxon>Fungi</taxon>
        <taxon>Dikarya</taxon>
        <taxon>Ascomycota</taxon>
        <taxon>Pezizomycotina</taxon>
        <taxon>Eurotiomycetes</taxon>
        <taxon>Chaetothyriomycetidae</taxon>
        <taxon>Chaetothyriales</taxon>
        <taxon>Herpotrichiellaceae</taxon>
        <taxon>Rhinocladiella</taxon>
    </lineage>
</organism>
<dbReference type="OrthoDB" id="1077582at2759"/>
<dbReference type="SUPFAM" id="SSF53383">
    <property type="entry name" value="PLP-dependent transferases"/>
    <property type="match status" value="1"/>
</dbReference>
<evidence type="ECO:0000256" key="3">
    <source>
        <dbReference type="ARBA" id="ARBA00022576"/>
    </source>
</evidence>
<keyword evidence="5" id="KW-0663">Pyridoxal phosphate</keyword>
<keyword evidence="4" id="KW-0808">Transferase</keyword>
<evidence type="ECO:0000313" key="7">
    <source>
        <dbReference type="EMBL" id="KIX09590.1"/>
    </source>
</evidence>
<protein>
    <submittedName>
        <fullName evidence="7">Rhinocladiella mackenziei CBS 650.93 unplaced genomic scaffold supercont1.1, whole genome shotgun sequence</fullName>
    </submittedName>
</protein>
<accession>A0A0D2JJI9</accession>
<feature type="domain" description="Aminotransferase class I/classII large" evidence="6">
    <location>
        <begin position="77"/>
        <end position="416"/>
    </location>
</feature>
<keyword evidence="3" id="KW-0032">Aminotransferase</keyword>
<dbReference type="PANTHER" id="PTHR43795">
    <property type="entry name" value="BIFUNCTIONAL ASPARTATE AMINOTRANSFERASE AND GLUTAMATE/ASPARTATE-PREPHENATE AMINOTRANSFERASE-RELATED"/>
    <property type="match status" value="1"/>
</dbReference>
<dbReference type="RefSeq" id="XP_013276726.1">
    <property type="nucleotide sequence ID" value="XM_013421272.1"/>
</dbReference>
<evidence type="ECO:0000256" key="1">
    <source>
        <dbReference type="ARBA" id="ARBA00001933"/>
    </source>
</evidence>
<dbReference type="AlphaFoldDB" id="A0A0D2JJI9"/>
<dbReference type="PRINTS" id="PR00753">
    <property type="entry name" value="ACCSYNTHASE"/>
</dbReference>
<dbReference type="EMBL" id="KN847475">
    <property type="protein sequence ID" value="KIX09590.1"/>
    <property type="molecule type" value="Genomic_DNA"/>
</dbReference>
<dbReference type="InterPro" id="IPR015421">
    <property type="entry name" value="PyrdxlP-dep_Trfase_major"/>
</dbReference>
<dbReference type="InterPro" id="IPR015424">
    <property type="entry name" value="PyrdxlP-dep_Trfase"/>
</dbReference>